<accession>A0A4S8LEP2</accession>
<feature type="compositionally biased region" description="Polar residues" evidence="1">
    <location>
        <begin position="389"/>
        <end position="404"/>
    </location>
</feature>
<sequence length="404" mass="45611">MSLLPNLNKKAANVKLTTTIGFNKRKDTIPENAGANDSQTTMTQTSITEVTVAEVAEVDQEQSKKGESEVTEETVMNMLSQLDISNSLKHFELPKNFNLNRMPSLRGGTGLFYSKTTVEEVQVEPPLDTKLESVYIVLRPLKLEDAPETGLKKLGRLVKAVEFENYLLLQHWGVLVGDRYYHLHTDDDKRLSVSLLPFIDIQNDEARHTIKIPIWRTSLSHEERVGIAVGIIKAMGDFKEESEVEITDENGKIITDAEDRERFRMKGRYREPPLSLKVFKGGYNPLANNCIHFTKHYIFDQLLLRMTGVAILASNIQWIVKKWVEMGYKKSPKELAKHLADIFGITNPFSMTPTKSAKVLIKLLSIFLDIDYNPTLDEKLAASRKATSDQEASTAVTTEDNVKA</sequence>
<evidence type="ECO:0000256" key="1">
    <source>
        <dbReference type="SAM" id="MobiDB-lite"/>
    </source>
</evidence>
<gene>
    <name evidence="2" type="ORF">K435DRAFT_842591</name>
</gene>
<organism evidence="2 3">
    <name type="scientific">Dendrothele bispora (strain CBS 962.96)</name>
    <dbReference type="NCBI Taxonomy" id="1314807"/>
    <lineage>
        <taxon>Eukaryota</taxon>
        <taxon>Fungi</taxon>
        <taxon>Dikarya</taxon>
        <taxon>Basidiomycota</taxon>
        <taxon>Agaricomycotina</taxon>
        <taxon>Agaricomycetes</taxon>
        <taxon>Agaricomycetidae</taxon>
        <taxon>Agaricales</taxon>
        <taxon>Agaricales incertae sedis</taxon>
        <taxon>Dendrothele</taxon>
    </lineage>
</organism>
<keyword evidence="3" id="KW-1185">Reference proteome</keyword>
<feature type="region of interest" description="Disordered" evidence="1">
    <location>
        <begin position="383"/>
        <end position="404"/>
    </location>
</feature>
<name>A0A4S8LEP2_DENBC</name>
<dbReference type="OrthoDB" id="2960565at2759"/>
<reference evidence="2 3" key="1">
    <citation type="journal article" date="2019" name="Nat. Ecol. Evol.">
        <title>Megaphylogeny resolves global patterns of mushroom evolution.</title>
        <authorList>
            <person name="Varga T."/>
            <person name="Krizsan K."/>
            <person name="Foldi C."/>
            <person name="Dima B."/>
            <person name="Sanchez-Garcia M."/>
            <person name="Sanchez-Ramirez S."/>
            <person name="Szollosi G.J."/>
            <person name="Szarkandi J.G."/>
            <person name="Papp V."/>
            <person name="Albert L."/>
            <person name="Andreopoulos W."/>
            <person name="Angelini C."/>
            <person name="Antonin V."/>
            <person name="Barry K.W."/>
            <person name="Bougher N.L."/>
            <person name="Buchanan P."/>
            <person name="Buyck B."/>
            <person name="Bense V."/>
            <person name="Catcheside P."/>
            <person name="Chovatia M."/>
            <person name="Cooper J."/>
            <person name="Damon W."/>
            <person name="Desjardin D."/>
            <person name="Finy P."/>
            <person name="Geml J."/>
            <person name="Haridas S."/>
            <person name="Hughes K."/>
            <person name="Justo A."/>
            <person name="Karasinski D."/>
            <person name="Kautmanova I."/>
            <person name="Kiss B."/>
            <person name="Kocsube S."/>
            <person name="Kotiranta H."/>
            <person name="LaButti K.M."/>
            <person name="Lechner B.E."/>
            <person name="Liimatainen K."/>
            <person name="Lipzen A."/>
            <person name="Lukacs Z."/>
            <person name="Mihaltcheva S."/>
            <person name="Morgado L.N."/>
            <person name="Niskanen T."/>
            <person name="Noordeloos M.E."/>
            <person name="Ohm R.A."/>
            <person name="Ortiz-Santana B."/>
            <person name="Ovrebo C."/>
            <person name="Racz N."/>
            <person name="Riley R."/>
            <person name="Savchenko A."/>
            <person name="Shiryaev A."/>
            <person name="Soop K."/>
            <person name="Spirin V."/>
            <person name="Szebenyi C."/>
            <person name="Tomsovsky M."/>
            <person name="Tulloss R.E."/>
            <person name="Uehling J."/>
            <person name="Grigoriev I.V."/>
            <person name="Vagvolgyi C."/>
            <person name="Papp T."/>
            <person name="Martin F.M."/>
            <person name="Miettinen O."/>
            <person name="Hibbett D.S."/>
            <person name="Nagy L.G."/>
        </authorList>
    </citation>
    <scope>NUCLEOTIDE SEQUENCE [LARGE SCALE GENOMIC DNA]</scope>
    <source>
        <strain evidence="2 3">CBS 962.96</strain>
    </source>
</reference>
<dbReference type="AlphaFoldDB" id="A0A4S8LEP2"/>
<evidence type="ECO:0000313" key="3">
    <source>
        <dbReference type="Proteomes" id="UP000297245"/>
    </source>
</evidence>
<evidence type="ECO:0000313" key="2">
    <source>
        <dbReference type="EMBL" id="THU87281.1"/>
    </source>
</evidence>
<protein>
    <submittedName>
        <fullName evidence="2">Uncharacterized protein</fullName>
    </submittedName>
</protein>
<dbReference type="Proteomes" id="UP000297245">
    <property type="component" value="Unassembled WGS sequence"/>
</dbReference>
<dbReference type="EMBL" id="ML179457">
    <property type="protein sequence ID" value="THU87281.1"/>
    <property type="molecule type" value="Genomic_DNA"/>
</dbReference>
<proteinExistence type="predicted"/>